<evidence type="ECO:0000256" key="1">
    <source>
        <dbReference type="ARBA" id="ARBA00022962"/>
    </source>
</evidence>
<organism evidence="3 4">
    <name type="scientific">Roseivirga seohaensis subsp. aquiponti</name>
    <dbReference type="NCBI Taxonomy" id="1566026"/>
    <lineage>
        <taxon>Bacteria</taxon>
        <taxon>Pseudomonadati</taxon>
        <taxon>Bacteroidota</taxon>
        <taxon>Cytophagia</taxon>
        <taxon>Cytophagales</taxon>
        <taxon>Roseivirgaceae</taxon>
        <taxon>Roseivirga</taxon>
    </lineage>
</organism>
<keyword evidence="3" id="KW-0808">Transferase</keyword>
<dbReference type="InterPro" id="IPR017926">
    <property type="entry name" value="GATASE"/>
</dbReference>
<keyword evidence="4" id="KW-1185">Reference proteome</keyword>
<name>A0A0L8ANN4_9BACT</name>
<evidence type="ECO:0000259" key="2">
    <source>
        <dbReference type="Pfam" id="PF00117"/>
    </source>
</evidence>
<dbReference type="PANTHER" id="PTHR43418">
    <property type="entry name" value="MULTIFUNCTIONAL TRYPTOPHAN BIOSYNTHESIS PROTEIN-RELATED"/>
    <property type="match status" value="1"/>
</dbReference>
<dbReference type="RefSeq" id="WP_053222290.1">
    <property type="nucleotide sequence ID" value="NZ_JSVA01000004.1"/>
</dbReference>
<protein>
    <submittedName>
        <fullName evidence="3">Para-aminobenzoate synthase</fullName>
        <ecNumber evidence="3">2.6.1.85</ecNumber>
    </submittedName>
</protein>
<dbReference type="PANTHER" id="PTHR43418:SF4">
    <property type="entry name" value="MULTIFUNCTIONAL TRYPTOPHAN BIOSYNTHESIS PROTEIN"/>
    <property type="match status" value="1"/>
</dbReference>
<dbReference type="AlphaFoldDB" id="A0A0L8ANN4"/>
<dbReference type="PRINTS" id="PR00096">
    <property type="entry name" value="GATASE"/>
</dbReference>
<dbReference type="PRINTS" id="PR00097">
    <property type="entry name" value="ANTSNTHASEII"/>
</dbReference>
<dbReference type="PROSITE" id="PS51273">
    <property type="entry name" value="GATASE_TYPE_1"/>
    <property type="match status" value="1"/>
</dbReference>
<gene>
    <name evidence="3" type="ORF">OB69_03445</name>
</gene>
<dbReference type="SUPFAM" id="SSF52317">
    <property type="entry name" value="Class I glutamine amidotransferase-like"/>
    <property type="match status" value="1"/>
</dbReference>
<dbReference type="Proteomes" id="UP000036908">
    <property type="component" value="Unassembled WGS sequence"/>
</dbReference>
<dbReference type="EMBL" id="JSVA01000004">
    <property type="protein sequence ID" value="KOF04058.1"/>
    <property type="molecule type" value="Genomic_DNA"/>
</dbReference>
<dbReference type="PRINTS" id="PR00099">
    <property type="entry name" value="CPSGATASE"/>
</dbReference>
<dbReference type="CDD" id="cd01743">
    <property type="entry name" value="GATase1_Anthranilate_Synthase"/>
    <property type="match status" value="1"/>
</dbReference>
<dbReference type="Gene3D" id="3.40.50.880">
    <property type="match status" value="1"/>
</dbReference>
<dbReference type="GO" id="GO:0004049">
    <property type="term" value="F:anthranilate synthase activity"/>
    <property type="evidence" value="ECO:0007669"/>
    <property type="project" value="TreeGrafter"/>
</dbReference>
<dbReference type="GO" id="GO:0046820">
    <property type="term" value="F:4-amino-4-deoxychorismate synthase activity"/>
    <property type="evidence" value="ECO:0007669"/>
    <property type="project" value="UniProtKB-EC"/>
</dbReference>
<dbReference type="GO" id="GO:0000162">
    <property type="term" value="P:L-tryptophan biosynthetic process"/>
    <property type="evidence" value="ECO:0007669"/>
    <property type="project" value="TreeGrafter"/>
</dbReference>
<feature type="domain" description="Glutamine amidotransferase" evidence="2">
    <location>
        <begin position="3"/>
        <end position="181"/>
    </location>
</feature>
<dbReference type="FunFam" id="3.40.50.880:FF:000003">
    <property type="entry name" value="Anthranilate synthase component II"/>
    <property type="match status" value="1"/>
</dbReference>
<reference evidence="4" key="1">
    <citation type="submission" date="2014-11" db="EMBL/GenBank/DDBJ databases">
        <title>Genome sequencing of Roseivirga sp. D-25.</title>
        <authorList>
            <person name="Selvaratnam C."/>
            <person name="Thevarajoo S."/>
            <person name="Goh K.M."/>
            <person name="Eee R."/>
            <person name="Chan K.-G."/>
            <person name="Chong C.S."/>
        </authorList>
    </citation>
    <scope>NUCLEOTIDE SEQUENCE [LARGE SCALE GENOMIC DNA]</scope>
    <source>
        <strain evidence="4">D-25</strain>
    </source>
</reference>
<sequence length="188" mass="21075">MILILDNFDSFTYNLVDYFGQLNIEAEVIRNNVSIESINFSKYSAIVLSPGPEKPEKAGILMDVVKSKIGQIPMLGICLGHQAIGQYLGASLVKAKYPMHGKISSIKTTEAIIFNDLPNEFNVVRYHSLVLQNLPKSLFPIAYTENGELMAFENVELKVAGIQFHPEAILTQYGLEMLKNWVSFYNIV</sequence>
<dbReference type="GO" id="GO:0005829">
    <property type="term" value="C:cytosol"/>
    <property type="evidence" value="ECO:0007669"/>
    <property type="project" value="TreeGrafter"/>
</dbReference>
<accession>A0A0L8ANN4</accession>
<dbReference type="InterPro" id="IPR029062">
    <property type="entry name" value="Class_I_gatase-like"/>
</dbReference>
<dbReference type="PATRIC" id="fig|1566026.4.peg.2460"/>
<dbReference type="InterPro" id="IPR006221">
    <property type="entry name" value="TrpG/PapA_dom"/>
</dbReference>
<dbReference type="InterPro" id="IPR050472">
    <property type="entry name" value="Anth_synth/Amidotransfase"/>
</dbReference>
<evidence type="ECO:0000313" key="4">
    <source>
        <dbReference type="Proteomes" id="UP000036908"/>
    </source>
</evidence>
<comment type="caution">
    <text evidence="3">The sequence shown here is derived from an EMBL/GenBank/DDBJ whole genome shotgun (WGS) entry which is preliminary data.</text>
</comment>
<evidence type="ECO:0000313" key="3">
    <source>
        <dbReference type="EMBL" id="KOF04058.1"/>
    </source>
</evidence>
<keyword evidence="1" id="KW-0315">Glutamine amidotransferase</keyword>
<dbReference type="EC" id="2.6.1.85" evidence="3"/>
<proteinExistence type="predicted"/>
<keyword evidence="3" id="KW-0032">Aminotransferase</keyword>
<dbReference type="Pfam" id="PF00117">
    <property type="entry name" value="GATase"/>
    <property type="match status" value="1"/>
</dbReference>
<dbReference type="OrthoDB" id="9786812at2"/>
<dbReference type="NCBIfam" id="TIGR00566">
    <property type="entry name" value="trpG_papA"/>
    <property type="match status" value="1"/>
</dbReference>